<evidence type="ECO:0000313" key="1">
    <source>
        <dbReference type="EMBL" id="MBC3538352.1"/>
    </source>
</evidence>
<proteinExistence type="predicted"/>
<keyword evidence="2" id="KW-1185">Reference proteome</keyword>
<comment type="caution">
    <text evidence="1">The sequence shown here is derived from an EMBL/GenBank/DDBJ whole genome shotgun (WGS) entry which is preliminary data.</text>
</comment>
<dbReference type="Proteomes" id="UP000659698">
    <property type="component" value="Unassembled WGS sequence"/>
</dbReference>
<dbReference type="EMBL" id="JACOAF010000003">
    <property type="protein sequence ID" value="MBC3538352.1"/>
    <property type="molecule type" value="Genomic_DNA"/>
</dbReference>
<name>A0ABR6VMD0_9BACT</name>
<dbReference type="RefSeq" id="WP_186631819.1">
    <property type="nucleotide sequence ID" value="NZ_JACOAF010000003.1"/>
</dbReference>
<protein>
    <recommendedName>
        <fullName evidence="3">Outer membrane protein beta-barrel domain-containing protein</fullName>
    </recommendedName>
</protein>
<evidence type="ECO:0000313" key="2">
    <source>
        <dbReference type="Proteomes" id="UP000659698"/>
    </source>
</evidence>
<gene>
    <name evidence="1" type="ORF">H7U12_01585</name>
</gene>
<evidence type="ECO:0008006" key="3">
    <source>
        <dbReference type="Google" id="ProtNLM"/>
    </source>
</evidence>
<reference evidence="1 2" key="1">
    <citation type="journal article" date="2019" name="Int. J. Syst. Evol. Microbiol.">
        <title>Rufibacter sediminis sp. nov., isolated from freshwater lake sediment.</title>
        <authorList>
            <person name="Qu J.H."/>
            <person name="Zhang L.J."/>
            <person name="Fu Y.H."/>
            <person name="Li H.F."/>
        </authorList>
    </citation>
    <scope>NUCLEOTIDE SEQUENCE [LARGE SCALE GENOMIC DNA]</scope>
    <source>
        <strain evidence="1 2">H-1</strain>
    </source>
</reference>
<accession>A0ABR6VMD0</accession>
<organism evidence="1 2">
    <name type="scientific">Rufibacter sediminis</name>
    <dbReference type="NCBI Taxonomy" id="2762756"/>
    <lineage>
        <taxon>Bacteria</taxon>
        <taxon>Pseudomonadati</taxon>
        <taxon>Bacteroidota</taxon>
        <taxon>Cytophagia</taxon>
        <taxon>Cytophagales</taxon>
        <taxon>Hymenobacteraceae</taxon>
        <taxon>Rufibacter</taxon>
    </lineage>
</organism>
<sequence>MAFYGSTTKPAVPKAKLAECQALALAPRNMLVKKLIKSFSVLPLVWLFSLASYGQSNVNLKFFGVSLHPKGEINAPLMPLNPDKKGYLVFNLGGALGYEHFLRRDKFSVKAIQALYADCALQVGGFSHVGVRWVVFKKGRHSLNGGIGPTLVFRRNWYRLKGYQYSGFFRGDKNDRWQYRLIPLAGELEYNLMVSERYELSTGLIPGYPSLISISFGLRRWINP</sequence>